<dbReference type="EMBL" id="JBJQND010000007">
    <property type="protein sequence ID" value="KAL3870487.1"/>
    <property type="molecule type" value="Genomic_DNA"/>
</dbReference>
<feature type="compositionally biased region" description="Basic residues" evidence="1">
    <location>
        <begin position="84"/>
        <end position="110"/>
    </location>
</feature>
<protein>
    <submittedName>
        <fullName evidence="2">Uncharacterized protein</fullName>
    </submittedName>
</protein>
<accession>A0ABD3WCP7</accession>
<reference evidence="2 3" key="1">
    <citation type="submission" date="2024-11" db="EMBL/GenBank/DDBJ databases">
        <title>Chromosome-level genome assembly of the freshwater bivalve Anodonta woodiana.</title>
        <authorList>
            <person name="Chen X."/>
        </authorList>
    </citation>
    <scope>NUCLEOTIDE SEQUENCE [LARGE SCALE GENOMIC DNA]</scope>
    <source>
        <strain evidence="2">MN2024</strain>
        <tissue evidence="2">Gills</tissue>
    </source>
</reference>
<dbReference type="Proteomes" id="UP001634394">
    <property type="component" value="Unassembled WGS sequence"/>
</dbReference>
<evidence type="ECO:0000313" key="2">
    <source>
        <dbReference type="EMBL" id="KAL3870487.1"/>
    </source>
</evidence>
<feature type="region of interest" description="Disordered" evidence="1">
    <location>
        <begin position="69"/>
        <end position="110"/>
    </location>
</feature>
<sequence>MMYMIINVSVACMIINVSTYKQHVFEFECFLLTVVPSEKRTPFQTPDIFIKFSKPADFEDDAPAAAATAAEAESPKKAAGAAKGRGRPKGVTKRKAKGKKGAKGAKKAKK</sequence>
<feature type="compositionally biased region" description="Low complexity" evidence="1">
    <location>
        <begin position="69"/>
        <end position="82"/>
    </location>
</feature>
<proteinExistence type="predicted"/>
<gene>
    <name evidence="2" type="ORF">ACJMK2_038542</name>
</gene>
<evidence type="ECO:0000256" key="1">
    <source>
        <dbReference type="SAM" id="MobiDB-lite"/>
    </source>
</evidence>
<name>A0ABD3WCP7_SINWO</name>
<dbReference type="AlphaFoldDB" id="A0ABD3WCP7"/>
<comment type="caution">
    <text evidence="2">The sequence shown here is derived from an EMBL/GenBank/DDBJ whole genome shotgun (WGS) entry which is preliminary data.</text>
</comment>
<keyword evidence="3" id="KW-1185">Reference proteome</keyword>
<evidence type="ECO:0000313" key="3">
    <source>
        <dbReference type="Proteomes" id="UP001634394"/>
    </source>
</evidence>
<organism evidence="2 3">
    <name type="scientific">Sinanodonta woodiana</name>
    <name type="common">Chinese pond mussel</name>
    <name type="synonym">Anodonta woodiana</name>
    <dbReference type="NCBI Taxonomy" id="1069815"/>
    <lineage>
        <taxon>Eukaryota</taxon>
        <taxon>Metazoa</taxon>
        <taxon>Spiralia</taxon>
        <taxon>Lophotrochozoa</taxon>
        <taxon>Mollusca</taxon>
        <taxon>Bivalvia</taxon>
        <taxon>Autobranchia</taxon>
        <taxon>Heteroconchia</taxon>
        <taxon>Palaeoheterodonta</taxon>
        <taxon>Unionida</taxon>
        <taxon>Unionoidea</taxon>
        <taxon>Unionidae</taxon>
        <taxon>Unioninae</taxon>
        <taxon>Sinanodonta</taxon>
    </lineage>
</organism>